<dbReference type="EMBL" id="QLMJ01000009">
    <property type="protein sequence ID" value="RAK35543.1"/>
    <property type="molecule type" value="Genomic_DNA"/>
</dbReference>
<proteinExistence type="predicted"/>
<evidence type="ECO:0000313" key="1">
    <source>
        <dbReference type="EMBL" id="RAK35543.1"/>
    </source>
</evidence>
<dbReference type="RefSeq" id="WP_111650578.1">
    <property type="nucleotide sequence ID" value="NZ_JACHWI010000006.1"/>
</dbReference>
<organism evidence="1 2">
    <name type="scientific">Actinoplanes lutulentus</name>
    <dbReference type="NCBI Taxonomy" id="1287878"/>
    <lineage>
        <taxon>Bacteria</taxon>
        <taxon>Bacillati</taxon>
        <taxon>Actinomycetota</taxon>
        <taxon>Actinomycetes</taxon>
        <taxon>Micromonosporales</taxon>
        <taxon>Micromonosporaceae</taxon>
        <taxon>Actinoplanes</taxon>
    </lineage>
</organism>
<comment type="caution">
    <text evidence="1">The sequence shown here is derived from an EMBL/GenBank/DDBJ whole genome shotgun (WGS) entry which is preliminary data.</text>
</comment>
<protein>
    <submittedName>
        <fullName evidence="1">Uncharacterized protein</fullName>
    </submittedName>
</protein>
<keyword evidence="2" id="KW-1185">Reference proteome</keyword>
<reference evidence="1 2" key="1">
    <citation type="submission" date="2018-06" db="EMBL/GenBank/DDBJ databases">
        <title>Genomic Encyclopedia of Type Strains, Phase III (KMG-III): the genomes of soil and plant-associated and newly described type strains.</title>
        <authorList>
            <person name="Whitman W."/>
        </authorList>
    </citation>
    <scope>NUCLEOTIDE SEQUENCE [LARGE SCALE GENOMIC DNA]</scope>
    <source>
        <strain evidence="1 2">CGMCC 4.7090</strain>
    </source>
</reference>
<dbReference type="OrthoDB" id="9927090at2"/>
<name>A0A327ZAD5_9ACTN</name>
<accession>A0A327ZAD5</accession>
<dbReference type="Proteomes" id="UP000249341">
    <property type="component" value="Unassembled WGS sequence"/>
</dbReference>
<sequence>MISDSARLVLRWSVSFVLTLLTGTARHSGHPVVVAEPVVTVPAFDAPRWLRNRLVPAADASRAPPALHA</sequence>
<evidence type="ECO:0000313" key="2">
    <source>
        <dbReference type="Proteomes" id="UP000249341"/>
    </source>
</evidence>
<dbReference type="AlphaFoldDB" id="A0A327ZAD5"/>
<gene>
    <name evidence="1" type="ORF">B0I29_10916</name>
</gene>